<feature type="transmembrane region" description="Helical" evidence="7">
    <location>
        <begin position="12"/>
        <end position="35"/>
    </location>
</feature>
<dbReference type="PANTHER" id="PTHR30576">
    <property type="entry name" value="COLANIC BIOSYNTHESIS UDP-GLUCOSE LIPID CARRIER TRANSFERASE"/>
    <property type="match status" value="1"/>
</dbReference>
<evidence type="ECO:0000256" key="3">
    <source>
        <dbReference type="ARBA" id="ARBA00022679"/>
    </source>
</evidence>
<keyword evidence="5 7" id="KW-1133">Transmembrane helix</keyword>
<dbReference type="EMBL" id="CAADJD010000034">
    <property type="protein sequence ID" value="VFS90991.1"/>
    <property type="molecule type" value="Genomic_DNA"/>
</dbReference>
<feature type="domain" description="Bacterial sugar transferase" evidence="8">
    <location>
        <begin position="278"/>
        <end position="461"/>
    </location>
</feature>
<name>A0A485D2K4_KLUCR</name>
<proteinExistence type="inferred from homology"/>
<dbReference type="SUPFAM" id="SSF51735">
    <property type="entry name" value="NAD(P)-binding Rossmann-fold domains"/>
    <property type="match status" value="1"/>
</dbReference>
<reference evidence="9 10" key="1">
    <citation type="submission" date="2019-03" db="EMBL/GenBank/DDBJ databases">
        <authorList>
            <consortium name="Pathogen Informatics"/>
        </authorList>
    </citation>
    <scope>NUCLEOTIDE SEQUENCE [LARGE SCALE GENOMIC DNA]</scope>
    <source>
        <strain evidence="9 10">NCTC12993</strain>
    </source>
</reference>
<evidence type="ECO:0000256" key="4">
    <source>
        <dbReference type="ARBA" id="ARBA00022692"/>
    </source>
</evidence>
<feature type="transmembrane region" description="Helical" evidence="7">
    <location>
        <begin position="118"/>
        <end position="136"/>
    </location>
</feature>
<evidence type="ECO:0000256" key="2">
    <source>
        <dbReference type="ARBA" id="ARBA00006464"/>
    </source>
</evidence>
<keyword evidence="4 7" id="KW-0812">Transmembrane</keyword>
<evidence type="ECO:0000256" key="6">
    <source>
        <dbReference type="ARBA" id="ARBA00023136"/>
    </source>
</evidence>
<dbReference type="InterPro" id="IPR036291">
    <property type="entry name" value="NAD(P)-bd_dom_sf"/>
</dbReference>
<feature type="transmembrane region" description="Helical" evidence="7">
    <location>
        <begin position="80"/>
        <end position="98"/>
    </location>
</feature>
<evidence type="ECO:0000256" key="7">
    <source>
        <dbReference type="SAM" id="Phobius"/>
    </source>
</evidence>
<gene>
    <name evidence="9" type="primary">wcaJ_2</name>
    <name evidence="9" type="ORF">NCTC12993_07558</name>
</gene>
<dbReference type="PANTHER" id="PTHR30576:SF21">
    <property type="entry name" value="UDP-GLUCOSE:UNDECAPRENYL-PHOSPHATE GLUCOSE-1-PHOSPHATE TRANSFERASE"/>
    <property type="match status" value="1"/>
</dbReference>
<accession>A0A485D2K4</accession>
<keyword evidence="3 9" id="KW-0808">Transferase</keyword>
<dbReference type="GO" id="GO:0089702">
    <property type="term" value="F:undecaprenyl-phosphate glucose phosphotransferase activity"/>
    <property type="evidence" value="ECO:0007669"/>
    <property type="project" value="TreeGrafter"/>
</dbReference>
<dbReference type="NCBIfam" id="TIGR03025">
    <property type="entry name" value="EPS_sugtrans"/>
    <property type="match status" value="1"/>
</dbReference>
<dbReference type="RefSeq" id="WP_061284785.1">
    <property type="nucleotide sequence ID" value="NZ_BCTM01000036.1"/>
</dbReference>
<evidence type="ECO:0000256" key="5">
    <source>
        <dbReference type="ARBA" id="ARBA00022989"/>
    </source>
</evidence>
<comment type="subcellular location">
    <subcellularLocation>
        <location evidence="1">Membrane</location>
        <topology evidence="1">Multi-pass membrane protein</topology>
    </subcellularLocation>
</comment>
<keyword evidence="10" id="KW-1185">Reference proteome</keyword>
<dbReference type="Gene3D" id="3.40.50.720">
    <property type="entry name" value="NAD(P)-binding Rossmann-like Domain"/>
    <property type="match status" value="1"/>
</dbReference>
<dbReference type="AlphaFoldDB" id="A0A485D2K4"/>
<evidence type="ECO:0000313" key="10">
    <source>
        <dbReference type="Proteomes" id="UP000401081"/>
    </source>
</evidence>
<dbReference type="Proteomes" id="UP000401081">
    <property type="component" value="Unassembled WGS sequence"/>
</dbReference>
<comment type="similarity">
    <text evidence="2">Belongs to the bacterial sugar transferase family.</text>
</comment>
<feature type="transmembrane region" description="Helical" evidence="7">
    <location>
        <begin position="41"/>
        <end position="59"/>
    </location>
</feature>
<dbReference type="GO" id="GO:0016020">
    <property type="term" value="C:membrane"/>
    <property type="evidence" value="ECO:0007669"/>
    <property type="project" value="UniProtKB-SubCell"/>
</dbReference>
<dbReference type="Pfam" id="PF13727">
    <property type="entry name" value="CoA_binding_3"/>
    <property type="match status" value="1"/>
</dbReference>
<organism evidence="9 10">
    <name type="scientific">Kluyvera cryocrescens</name>
    <name type="common">Kluyvera citrophila</name>
    <dbReference type="NCBI Taxonomy" id="580"/>
    <lineage>
        <taxon>Bacteria</taxon>
        <taxon>Pseudomonadati</taxon>
        <taxon>Pseudomonadota</taxon>
        <taxon>Gammaproteobacteria</taxon>
        <taxon>Enterobacterales</taxon>
        <taxon>Enterobacteriaceae</taxon>
        <taxon>Kluyvera</taxon>
    </lineage>
</organism>
<evidence type="ECO:0000256" key="1">
    <source>
        <dbReference type="ARBA" id="ARBA00004141"/>
    </source>
</evidence>
<feature type="transmembrane region" description="Helical" evidence="7">
    <location>
        <begin position="283"/>
        <end position="304"/>
    </location>
</feature>
<dbReference type="InterPro" id="IPR003362">
    <property type="entry name" value="Bact_transf"/>
</dbReference>
<protein>
    <submittedName>
        <fullName evidence="9">Colanic biosynthesis UDP-glucose lipid carrier transferase</fullName>
    </submittedName>
</protein>
<dbReference type="InterPro" id="IPR017473">
    <property type="entry name" value="Undecaprenyl-P_gluc_Ptfrase"/>
</dbReference>
<evidence type="ECO:0000259" key="8">
    <source>
        <dbReference type="Pfam" id="PF02397"/>
    </source>
</evidence>
<dbReference type="Pfam" id="PF02397">
    <property type="entry name" value="Bac_transf"/>
    <property type="match status" value="1"/>
</dbReference>
<keyword evidence="6 7" id="KW-0472">Membrane</keyword>
<dbReference type="NCBIfam" id="TIGR03023">
    <property type="entry name" value="WcaJ_sugtrans"/>
    <property type="match status" value="1"/>
</dbReference>
<evidence type="ECO:0000313" key="9">
    <source>
        <dbReference type="EMBL" id="VFS90991.1"/>
    </source>
</evidence>
<sequence>MLSHRIRIKRRGYPIVAKLIDFLSMNFSSILFSYLFSQQDFYNGIIFSVLFSIVFLLIGEYTSVYNYRIKSLRPQEFTRLAGTCALSFGFMEVLRVSFNYFNDLHLTGLWDFPLFPPPLLPYAIPLLTLLIIRLILLKQFRQKKMRVAIVGMTPAGLAAEGELLKEYSSEKIDLSYYDDRDESRFGYLTRAPYRGKVDDLLERARKGDIDEIYIALPMAAVQRIRHFIAMLSDTTVDTFIVPDLYSYSTHTTEVRMIGNMQAVSILSSPFDDGGAIIKRAEDLILGTIITILISPLMLIIALGIKLTSRGPIIFKQDRYGLSGQKITVYKFRSMRVMENADVVIQATKQDPRVTRFGSFLRRKSLDELPQFINVLQGRMSIVGPRPHAVAHNEEFRRIVDNYMIRHKVKPGITGLAQVNGYRGEVDTLDKMEKRVQYDIDYIQNWSLWLDIKIIFKTMTKGFSGENAY</sequence>
<dbReference type="GO" id="GO:0009242">
    <property type="term" value="P:colanic acid biosynthetic process"/>
    <property type="evidence" value="ECO:0007669"/>
    <property type="project" value="TreeGrafter"/>
</dbReference>
<dbReference type="InterPro" id="IPR017475">
    <property type="entry name" value="EPS_sugar_tfrase"/>
</dbReference>